<feature type="domain" description="UspA" evidence="2">
    <location>
        <begin position="4"/>
        <end position="141"/>
    </location>
</feature>
<dbReference type="SUPFAM" id="SSF52402">
    <property type="entry name" value="Adenine nucleotide alpha hydrolases-like"/>
    <property type="match status" value="2"/>
</dbReference>
<reference evidence="4" key="1">
    <citation type="submission" date="2015-09" db="EMBL/GenBank/DDBJ databases">
        <authorList>
            <person name="Daims H."/>
        </authorList>
    </citation>
    <scope>NUCLEOTIDE SEQUENCE [LARGE SCALE GENOMIC DNA]</scope>
</reference>
<comment type="similarity">
    <text evidence="1">Belongs to the universal stress protein A family.</text>
</comment>
<proteinExistence type="inferred from homology"/>
<dbReference type="InterPro" id="IPR006016">
    <property type="entry name" value="UspA"/>
</dbReference>
<evidence type="ECO:0000256" key="1">
    <source>
        <dbReference type="ARBA" id="ARBA00008791"/>
    </source>
</evidence>
<dbReference type="AlphaFoldDB" id="A0A0S4KQ85"/>
<keyword evidence="4" id="KW-1185">Reference proteome</keyword>
<feature type="domain" description="UspA" evidence="2">
    <location>
        <begin position="160"/>
        <end position="296"/>
    </location>
</feature>
<dbReference type="PANTHER" id="PTHR46268">
    <property type="entry name" value="STRESS RESPONSE PROTEIN NHAX"/>
    <property type="match status" value="1"/>
</dbReference>
<dbReference type="Proteomes" id="UP000066284">
    <property type="component" value="Chromosome 1"/>
</dbReference>
<dbReference type="PANTHER" id="PTHR46268:SF6">
    <property type="entry name" value="UNIVERSAL STRESS PROTEIN UP12"/>
    <property type="match status" value="1"/>
</dbReference>
<dbReference type="InterPro" id="IPR006015">
    <property type="entry name" value="Universal_stress_UspA"/>
</dbReference>
<dbReference type="Gene3D" id="3.40.50.620">
    <property type="entry name" value="HUPs"/>
    <property type="match status" value="2"/>
</dbReference>
<evidence type="ECO:0000313" key="3">
    <source>
        <dbReference type="EMBL" id="CUQ65517.1"/>
    </source>
</evidence>
<dbReference type="RefSeq" id="WP_062482904.1">
    <property type="nucleotide sequence ID" value="NZ_LN885086.1"/>
</dbReference>
<accession>A0A0S4KQ85</accession>
<organism evidence="3 4">
    <name type="scientific">Candidatus Nitrospira inopinata</name>
    <dbReference type="NCBI Taxonomy" id="1715989"/>
    <lineage>
        <taxon>Bacteria</taxon>
        <taxon>Pseudomonadati</taxon>
        <taxon>Nitrospirota</taxon>
        <taxon>Nitrospiria</taxon>
        <taxon>Nitrospirales</taxon>
        <taxon>Nitrospiraceae</taxon>
        <taxon>Nitrospira</taxon>
    </lineage>
</organism>
<evidence type="ECO:0000313" key="4">
    <source>
        <dbReference type="Proteomes" id="UP000066284"/>
    </source>
</evidence>
<protein>
    <submittedName>
        <fullName evidence="3">Putative Universal stress protein</fullName>
    </submittedName>
</protein>
<sequence>MNVEHILLATDFSAHAERAEAYACSLAETWGAELTIMTVLEFDPGLNPDYPVTQLYLNELMKQATQDLDAAKERVGERGIVVRPRLARGIPSKEIVAAAEEEKADLIVVGTAGKSGLEHVLLGSTAERVIRTSPCPVLAVRAERSETEGAGERQARPVLKKLLIPVDFSDCSLDALEYGIEAARRARASVTLLHVLEPVSYGLDFTLVHSDARRRREAVEKRLAEIAGAANAAGVPCECLIRGGLPNDSILEAARTLPIDMIVMGTHGRRGLSHVLYGSVAESVLRKSLRPVLMVRSPKFRPSQRRALSALPADQ</sequence>
<evidence type="ECO:0000259" key="2">
    <source>
        <dbReference type="Pfam" id="PF00582"/>
    </source>
</evidence>
<dbReference type="KEGG" id="nio:NITINOP_0541"/>
<dbReference type="PRINTS" id="PR01438">
    <property type="entry name" value="UNVRSLSTRESS"/>
</dbReference>
<dbReference type="OrthoDB" id="5564966at2"/>
<dbReference type="InterPro" id="IPR014729">
    <property type="entry name" value="Rossmann-like_a/b/a_fold"/>
</dbReference>
<dbReference type="CDD" id="cd00293">
    <property type="entry name" value="USP-like"/>
    <property type="match status" value="2"/>
</dbReference>
<dbReference type="EMBL" id="LN885086">
    <property type="protein sequence ID" value="CUQ65517.1"/>
    <property type="molecule type" value="Genomic_DNA"/>
</dbReference>
<name>A0A0S4KQ85_9BACT</name>
<dbReference type="Pfam" id="PF00582">
    <property type="entry name" value="Usp"/>
    <property type="match status" value="2"/>
</dbReference>
<dbReference type="STRING" id="1715989.NITINOP_0541"/>
<gene>
    <name evidence="3" type="ORF">NITINOP_0541</name>
</gene>